<evidence type="ECO:0000313" key="4">
    <source>
        <dbReference type="EMBL" id="SVA23592.1"/>
    </source>
</evidence>
<name>A0A381U5Q6_9ZZZZ</name>
<evidence type="ECO:0000259" key="3">
    <source>
        <dbReference type="PROSITE" id="PS51910"/>
    </source>
</evidence>
<dbReference type="Gene3D" id="2.60.40.4070">
    <property type="match status" value="1"/>
</dbReference>
<sequence>MGTAWTNYNFDLISTLAYFSAEATATGELENLHGWPVTSLINEAHAHGTAVVLCVTLFSNSQLMALLSSPTHRQNLIDNLLAQVQAGNADGVNVDFESFPASQKENMVTFITDLTNTFHQEIPGSQVTLAMPAVDWNAAWDYEALASISDGLFIMGYGYHWSGSPTTGPNSPLTGPGYTITWTVIDYLNKTNFQSEKLILGCPYYGFVWPAVSNIPGAATTGSGDSQFYTEMEGSALSFGKIWHESSQTPWYNYENSGWYQGWYDDSLSLSLKYDFALYNDLKGIGIWALGYDGNNTELWDLLYAKFGDAAPPTTPGRVTMKNIGGGTIMIDFQGAQTASEFIVLRGYLEAVGGLDTLGVYSDRPIVIEGLTEGETYFLSIAAANPFGTSEPTEMLGIVPSSNPVSCLVINGFDRVNGTQNTFDFIRQHGSAIQSQEYAFDSATNEAVIENDIEIMNYQFVDWILGEEGTATSAFTGSEQNIVKAFLESGRFLFVSGSEIGYDLAGQGSTSDDQFYTNYLKADYISDAAGEIYSGYGVNNSIFNGISNITFDNGTHGTYDVDWPDGIKPVGGASSCMKYGDVNYDSRGGMGIEYVGSFGTSNETGGVVYLAVGFESIYPETKRNEIMSAVLNLYESQLNTIAENPMISPSILSLHALYPNPTNTSVTLEFSATVPNENVIITASDVLGRTIIQSSLVATGHPQTWTWDGKNNFGQALPTGLYILSIHNDTQIHSKKVTLLK</sequence>
<dbReference type="PANTHER" id="PTHR46290:SF1">
    <property type="entry name" value="DI-N-ACETYLCHITOBIASE"/>
    <property type="match status" value="1"/>
</dbReference>
<dbReference type="Gene3D" id="3.10.50.10">
    <property type="match status" value="1"/>
</dbReference>
<dbReference type="SUPFAM" id="SSF51445">
    <property type="entry name" value="(Trans)glycosidases"/>
    <property type="match status" value="1"/>
</dbReference>
<dbReference type="SMART" id="SM00636">
    <property type="entry name" value="Glyco_18"/>
    <property type="match status" value="1"/>
</dbReference>
<evidence type="ECO:0000256" key="1">
    <source>
        <dbReference type="ARBA" id="ARBA00022801"/>
    </source>
</evidence>
<dbReference type="NCBIfam" id="TIGR04183">
    <property type="entry name" value="Por_Secre_tail"/>
    <property type="match status" value="1"/>
</dbReference>
<dbReference type="GO" id="GO:0008061">
    <property type="term" value="F:chitin binding"/>
    <property type="evidence" value="ECO:0007669"/>
    <property type="project" value="InterPro"/>
</dbReference>
<reference evidence="4" key="1">
    <citation type="submission" date="2018-05" db="EMBL/GenBank/DDBJ databases">
        <authorList>
            <person name="Lanie J.A."/>
            <person name="Ng W.-L."/>
            <person name="Kazmierczak K.M."/>
            <person name="Andrzejewski T.M."/>
            <person name="Davidsen T.M."/>
            <person name="Wayne K.J."/>
            <person name="Tettelin H."/>
            <person name="Glass J.I."/>
            <person name="Rusch D."/>
            <person name="Podicherti R."/>
            <person name="Tsui H.-C.T."/>
            <person name="Winkler M.E."/>
        </authorList>
    </citation>
    <scope>NUCLEOTIDE SEQUENCE</scope>
</reference>
<dbReference type="Gene3D" id="3.20.20.80">
    <property type="entry name" value="Glycosidases"/>
    <property type="match status" value="1"/>
</dbReference>
<feature type="domain" description="GH18" evidence="3">
    <location>
        <begin position="1"/>
        <end position="310"/>
    </location>
</feature>
<dbReference type="InterPro" id="IPR011583">
    <property type="entry name" value="Chitinase_II/V-like_cat"/>
</dbReference>
<protein>
    <recommendedName>
        <fullName evidence="3">GH18 domain-containing protein</fullName>
    </recommendedName>
</protein>
<evidence type="ECO:0000256" key="2">
    <source>
        <dbReference type="ARBA" id="ARBA00023295"/>
    </source>
</evidence>
<dbReference type="InterPro" id="IPR026444">
    <property type="entry name" value="Secre_tail"/>
</dbReference>
<dbReference type="SUPFAM" id="SSF49265">
    <property type="entry name" value="Fibronectin type III"/>
    <property type="match status" value="1"/>
</dbReference>
<dbReference type="InterPro" id="IPR036116">
    <property type="entry name" value="FN3_sf"/>
</dbReference>
<dbReference type="InterPro" id="IPR029070">
    <property type="entry name" value="Chitinase_insertion_sf"/>
</dbReference>
<dbReference type="GO" id="GO:0009313">
    <property type="term" value="P:oligosaccharide catabolic process"/>
    <property type="evidence" value="ECO:0007669"/>
    <property type="project" value="TreeGrafter"/>
</dbReference>
<dbReference type="AlphaFoldDB" id="A0A381U5Q6"/>
<dbReference type="PROSITE" id="PS51910">
    <property type="entry name" value="GH18_2"/>
    <property type="match status" value="1"/>
</dbReference>
<dbReference type="Pfam" id="PF00704">
    <property type="entry name" value="Glyco_hydro_18"/>
    <property type="match status" value="1"/>
</dbReference>
<proteinExistence type="predicted"/>
<keyword evidence="1" id="KW-0378">Hydrolase</keyword>
<dbReference type="EMBL" id="UINC01005795">
    <property type="protein sequence ID" value="SVA23592.1"/>
    <property type="molecule type" value="Genomic_DNA"/>
</dbReference>
<organism evidence="4">
    <name type="scientific">marine metagenome</name>
    <dbReference type="NCBI Taxonomy" id="408172"/>
    <lineage>
        <taxon>unclassified sequences</taxon>
        <taxon>metagenomes</taxon>
        <taxon>ecological metagenomes</taxon>
    </lineage>
</organism>
<dbReference type="InterPro" id="IPR051887">
    <property type="entry name" value="GH18_Domain-Containing"/>
</dbReference>
<dbReference type="PANTHER" id="PTHR46290">
    <property type="entry name" value="DI-N-ACETYLCHITOBIASE"/>
    <property type="match status" value="1"/>
</dbReference>
<dbReference type="Pfam" id="PF18962">
    <property type="entry name" value="Por_Secre_tail"/>
    <property type="match status" value="1"/>
</dbReference>
<keyword evidence="2" id="KW-0326">Glycosidase</keyword>
<gene>
    <name evidence="4" type="ORF">METZ01_LOCUS76446</name>
</gene>
<dbReference type="InterPro" id="IPR017853">
    <property type="entry name" value="GH"/>
</dbReference>
<accession>A0A381U5Q6</accession>
<dbReference type="GO" id="GO:0016798">
    <property type="term" value="F:hydrolase activity, acting on glycosyl bonds"/>
    <property type="evidence" value="ECO:0007669"/>
    <property type="project" value="UniProtKB-KW"/>
</dbReference>
<dbReference type="InterPro" id="IPR001223">
    <property type="entry name" value="Glyco_hydro18_cat"/>
</dbReference>